<proteinExistence type="predicted"/>
<evidence type="ECO:0000313" key="1">
    <source>
        <dbReference type="EMBL" id="EYB88255.1"/>
    </source>
</evidence>
<sequence length="123" mass="13707">MRWLVQREHHNSTVNFQQGAEPRRGHSGCLLHRVSRPAWQRHGGKPICRDFLLPSGGAADDQSARAAVPPPVYDRLEFTAVPVRNSLKPKTYKTSPTLQSFFTGPVSKVSKRLNLHGLDAILS</sequence>
<keyword evidence="2" id="KW-1185">Reference proteome</keyword>
<evidence type="ECO:0000313" key="2">
    <source>
        <dbReference type="Proteomes" id="UP000024635"/>
    </source>
</evidence>
<protein>
    <submittedName>
        <fullName evidence="1">Uncharacterized protein</fullName>
    </submittedName>
</protein>
<reference evidence="2" key="1">
    <citation type="journal article" date="2015" name="Nat. Genet.">
        <title>The genome and transcriptome of the zoonotic hookworm Ancylostoma ceylanicum identify infection-specific gene families.</title>
        <authorList>
            <person name="Schwarz E.M."/>
            <person name="Hu Y."/>
            <person name="Antoshechkin I."/>
            <person name="Miller M.M."/>
            <person name="Sternberg P.W."/>
            <person name="Aroian R.V."/>
        </authorList>
    </citation>
    <scope>NUCLEOTIDE SEQUENCE</scope>
    <source>
        <strain evidence="2">HY135</strain>
    </source>
</reference>
<gene>
    <name evidence="1" type="primary">Acey_s0250.g150</name>
    <name evidence="1" type="ORF">Y032_0250g150</name>
</gene>
<dbReference type="EMBL" id="JARK01001586">
    <property type="protein sequence ID" value="EYB88255.1"/>
    <property type="molecule type" value="Genomic_DNA"/>
</dbReference>
<accession>A0A016SC92</accession>
<dbReference type="Proteomes" id="UP000024635">
    <property type="component" value="Unassembled WGS sequence"/>
</dbReference>
<name>A0A016SC92_9BILA</name>
<comment type="caution">
    <text evidence="1">The sequence shown here is derived from an EMBL/GenBank/DDBJ whole genome shotgun (WGS) entry which is preliminary data.</text>
</comment>
<organism evidence="1 2">
    <name type="scientific">Ancylostoma ceylanicum</name>
    <dbReference type="NCBI Taxonomy" id="53326"/>
    <lineage>
        <taxon>Eukaryota</taxon>
        <taxon>Metazoa</taxon>
        <taxon>Ecdysozoa</taxon>
        <taxon>Nematoda</taxon>
        <taxon>Chromadorea</taxon>
        <taxon>Rhabditida</taxon>
        <taxon>Rhabditina</taxon>
        <taxon>Rhabditomorpha</taxon>
        <taxon>Strongyloidea</taxon>
        <taxon>Ancylostomatidae</taxon>
        <taxon>Ancylostomatinae</taxon>
        <taxon>Ancylostoma</taxon>
    </lineage>
</organism>
<dbReference type="AlphaFoldDB" id="A0A016SC92"/>